<dbReference type="EMBL" id="AMYB01000001">
    <property type="protein sequence ID" value="OAD08143.1"/>
    <property type="molecule type" value="Genomic_DNA"/>
</dbReference>
<accession>A0A168PS91</accession>
<protein>
    <submittedName>
        <fullName evidence="2">Uncharacterized protein</fullName>
    </submittedName>
</protein>
<organism evidence="2 3">
    <name type="scientific">Mucor lusitanicus CBS 277.49</name>
    <dbReference type="NCBI Taxonomy" id="747725"/>
    <lineage>
        <taxon>Eukaryota</taxon>
        <taxon>Fungi</taxon>
        <taxon>Fungi incertae sedis</taxon>
        <taxon>Mucoromycota</taxon>
        <taxon>Mucoromycotina</taxon>
        <taxon>Mucoromycetes</taxon>
        <taxon>Mucorales</taxon>
        <taxon>Mucorineae</taxon>
        <taxon>Mucoraceae</taxon>
        <taxon>Mucor</taxon>
    </lineage>
</organism>
<evidence type="ECO:0000256" key="1">
    <source>
        <dbReference type="SAM" id="MobiDB-lite"/>
    </source>
</evidence>
<dbReference type="Pfam" id="PF06910">
    <property type="entry name" value="MEA1"/>
    <property type="match status" value="1"/>
</dbReference>
<dbReference type="AlphaFoldDB" id="A0A168PS91"/>
<proteinExistence type="predicted"/>
<evidence type="ECO:0000313" key="2">
    <source>
        <dbReference type="EMBL" id="OAD08143.1"/>
    </source>
</evidence>
<dbReference type="OrthoDB" id="5593200at2759"/>
<comment type="caution">
    <text evidence="2">The sequence shown here is derived from an EMBL/GenBank/DDBJ whole genome shotgun (WGS) entry which is preliminary data.</text>
</comment>
<feature type="compositionally biased region" description="Acidic residues" evidence="1">
    <location>
        <begin position="72"/>
        <end position="81"/>
    </location>
</feature>
<reference evidence="2 3" key="1">
    <citation type="submission" date="2015-06" db="EMBL/GenBank/DDBJ databases">
        <title>Expansion of signal transduction pathways in fungi by whole-genome duplication.</title>
        <authorList>
            <consortium name="DOE Joint Genome Institute"/>
            <person name="Corrochano L.M."/>
            <person name="Kuo A."/>
            <person name="Marcet-Houben M."/>
            <person name="Polaino S."/>
            <person name="Salamov A."/>
            <person name="Villalobos J.M."/>
            <person name="Alvarez M.I."/>
            <person name="Avalos J."/>
            <person name="Benito E.P."/>
            <person name="Benoit I."/>
            <person name="Burger G."/>
            <person name="Camino L.P."/>
            <person name="Canovas D."/>
            <person name="Cerda-Olmedo E."/>
            <person name="Cheng J.-F."/>
            <person name="Dominguez A."/>
            <person name="Elias M."/>
            <person name="Eslava A.P."/>
            <person name="Glaser F."/>
            <person name="Grimwood J."/>
            <person name="Gutierrez G."/>
            <person name="Heitman J."/>
            <person name="Henrissat B."/>
            <person name="Iturriaga E.A."/>
            <person name="Lang B.F."/>
            <person name="Lavin J.L."/>
            <person name="Lee S."/>
            <person name="Li W."/>
            <person name="Lindquist E."/>
            <person name="Lopez-Garcia S."/>
            <person name="Luque E.M."/>
            <person name="Marcos A.T."/>
            <person name="Martin J."/>
            <person name="Mccluskey K."/>
            <person name="Medina H.R."/>
            <person name="Miralles-Duran A."/>
            <person name="Miyazaki A."/>
            <person name="Munoz-Torres E."/>
            <person name="Oguiza J.A."/>
            <person name="Ohm R."/>
            <person name="Olmedo M."/>
            <person name="Orejas M."/>
            <person name="Ortiz-Castellanos L."/>
            <person name="Pisabarro A.G."/>
            <person name="Rodriguez-Romero J."/>
            <person name="Ruiz-Herrera J."/>
            <person name="Ruiz-Vazquez R."/>
            <person name="Sanz C."/>
            <person name="Schackwitz W."/>
            <person name="Schmutz J."/>
            <person name="Shahriari M."/>
            <person name="Shelest E."/>
            <person name="Silva-Franco F."/>
            <person name="Soanes D."/>
            <person name="Syed K."/>
            <person name="Tagua V.G."/>
            <person name="Talbot N.J."/>
            <person name="Thon M."/>
            <person name="De Vries R.P."/>
            <person name="Wiebenga A."/>
            <person name="Yadav J.S."/>
            <person name="Braun E.L."/>
            <person name="Baker S."/>
            <person name="Garre V."/>
            <person name="Horwitz B."/>
            <person name="Torres-Martinez S."/>
            <person name="Idnurm A."/>
            <person name="Herrera-Estrella A."/>
            <person name="Gabaldon T."/>
            <person name="Grigoriev I.V."/>
        </authorList>
    </citation>
    <scope>NUCLEOTIDE SEQUENCE [LARGE SCALE GENOMIC DNA]</scope>
    <source>
        <strain evidence="2 3">CBS 277.49</strain>
    </source>
</reference>
<dbReference type="VEuPathDB" id="FungiDB:MUCCIDRAFT_76938"/>
<sequence>MDVVLSAADMTEDIVEDFARQLDEEVDAVQEQQSQTNDSDQDDDDDDRMFGYQQLPQDDNDDDEHMYGQLASDDDDEDENQGDIKDPLQIDVAEADQLQPETSDLIKSIMSNIKLSEDAIPEWAKKIPEEAWLPRTAIEKN</sequence>
<keyword evidence="3" id="KW-1185">Reference proteome</keyword>
<dbReference type="Proteomes" id="UP000077051">
    <property type="component" value="Unassembled WGS sequence"/>
</dbReference>
<gene>
    <name evidence="2" type="ORF">MUCCIDRAFT_76938</name>
</gene>
<evidence type="ECO:0000313" key="3">
    <source>
        <dbReference type="Proteomes" id="UP000077051"/>
    </source>
</evidence>
<name>A0A168PS91_MUCCL</name>
<feature type="region of interest" description="Disordered" evidence="1">
    <location>
        <begin position="22"/>
        <end position="91"/>
    </location>
</feature>